<sequence>MSTREIFREFEFLLDRSQKSFNKLRDLPPYGNSRWEHHFHKAFHIYSKLWKFQQDNRWGGGCRDLPQQQRQYQKQQQQQQQQQQQKREVLTSRGMERWEIGDIASKIGQLYYNYYLRTSEIRFLHESYSATDPNLAIKQLRYFARFIIICLLLSRREEVWQLLQEFQALISSYILKYSPPDANEWRSVIQEVTTFLNADVAMPMPRSPGAALPFRVSLRCGLSAPEVKLAPHRPMLLHAVLASYYPRQVKIAELPLDSFRMLQALEWEDAYSGATPPAGEHPMPLTAPPPADGGGAGAKDRKAAASGGGREKGGSKGGSAVDKAVTAAMAAENGGGGTAGGGSTASGSVAGSGSGGASGGAPSIYENPSKHLVYRPTVLQLLSILTTTMEVLPRDGVLLLYLSASSGRGELKTGGAFASTSHLVGGGAAAAASSEIAPHDADSPAPDNMSDVSGLSVSALTVSNGSAEGGLNLGPAKAQDSADACLLPEDLAHLTRRTLFLVVDADNAHSFTRLQEVSRSAFCLMSPSARPPELGDVTKSGGLLTLFLSGPLSAFCLAAGNTDPSVQQLVDLQLRMGQVMGEWGALLLRTFQAPGGAPSRSPWSAVFRDALLRRLVLRFILCRAALGLHSTVGANPAHLPRCFPDLPKELAPDAPDVAAGVAKLAACLGRGSVFGRTALSTGSSSSPMSASTQQ</sequence>
<dbReference type="GO" id="GO:0003714">
    <property type="term" value="F:transcription corepressor activity"/>
    <property type="evidence" value="ECO:0007669"/>
    <property type="project" value="InterPro"/>
</dbReference>
<dbReference type="PANTHER" id="PTHR21243">
    <property type="entry name" value="PROTEIN SCAI"/>
    <property type="match status" value="1"/>
</dbReference>
<organism evidence="2 3">
    <name type="scientific">Monoraphidium neglectum</name>
    <dbReference type="NCBI Taxonomy" id="145388"/>
    <lineage>
        <taxon>Eukaryota</taxon>
        <taxon>Viridiplantae</taxon>
        <taxon>Chlorophyta</taxon>
        <taxon>core chlorophytes</taxon>
        <taxon>Chlorophyceae</taxon>
        <taxon>CS clade</taxon>
        <taxon>Sphaeropleales</taxon>
        <taxon>Selenastraceae</taxon>
        <taxon>Monoraphidium</taxon>
    </lineage>
</organism>
<keyword evidence="3" id="KW-1185">Reference proteome</keyword>
<dbReference type="RefSeq" id="XP_013903652.1">
    <property type="nucleotide sequence ID" value="XM_014048198.1"/>
</dbReference>
<feature type="region of interest" description="Disordered" evidence="1">
    <location>
        <begin position="273"/>
        <end position="320"/>
    </location>
</feature>
<feature type="region of interest" description="Disordered" evidence="1">
    <location>
        <begin position="69"/>
        <end position="88"/>
    </location>
</feature>
<evidence type="ECO:0008006" key="4">
    <source>
        <dbReference type="Google" id="ProtNLM"/>
    </source>
</evidence>
<dbReference type="KEGG" id="mng:MNEG_3323"/>
<dbReference type="GeneID" id="25736201"/>
<gene>
    <name evidence="2" type="ORF">MNEG_3323</name>
</gene>
<dbReference type="STRING" id="145388.A0A0D2K248"/>
<protein>
    <recommendedName>
        <fullName evidence="4">Protein SCAI</fullName>
    </recommendedName>
</protein>
<accession>A0A0D2K248</accession>
<dbReference type="AlphaFoldDB" id="A0A0D2K248"/>
<dbReference type="GO" id="GO:0006351">
    <property type="term" value="P:DNA-templated transcription"/>
    <property type="evidence" value="ECO:0007669"/>
    <property type="project" value="InterPro"/>
</dbReference>
<feature type="compositionally biased region" description="Gly residues" evidence="1">
    <location>
        <begin position="335"/>
        <end position="359"/>
    </location>
</feature>
<dbReference type="Proteomes" id="UP000054498">
    <property type="component" value="Unassembled WGS sequence"/>
</dbReference>
<dbReference type="EMBL" id="KK100632">
    <property type="protein sequence ID" value="KIZ04633.1"/>
    <property type="molecule type" value="Genomic_DNA"/>
</dbReference>
<feature type="compositionally biased region" description="Low complexity" evidence="1">
    <location>
        <begin position="69"/>
        <end position="84"/>
    </location>
</feature>
<evidence type="ECO:0000256" key="1">
    <source>
        <dbReference type="SAM" id="MobiDB-lite"/>
    </source>
</evidence>
<feature type="region of interest" description="Disordered" evidence="1">
    <location>
        <begin position="335"/>
        <end position="362"/>
    </location>
</feature>
<evidence type="ECO:0000313" key="2">
    <source>
        <dbReference type="EMBL" id="KIZ04633.1"/>
    </source>
</evidence>
<proteinExistence type="predicted"/>
<dbReference type="OrthoDB" id="525027at2759"/>
<evidence type="ECO:0000313" key="3">
    <source>
        <dbReference type="Proteomes" id="UP000054498"/>
    </source>
</evidence>
<dbReference type="InterPro" id="IPR022709">
    <property type="entry name" value="SCAI"/>
</dbReference>
<feature type="compositionally biased region" description="Basic and acidic residues" evidence="1">
    <location>
        <begin position="298"/>
        <end position="314"/>
    </location>
</feature>
<dbReference type="Pfam" id="PF12070">
    <property type="entry name" value="SCAI"/>
    <property type="match status" value="2"/>
</dbReference>
<name>A0A0D2K248_9CHLO</name>
<reference evidence="2 3" key="1">
    <citation type="journal article" date="2013" name="BMC Genomics">
        <title>Reconstruction of the lipid metabolism for the microalga Monoraphidium neglectum from its genome sequence reveals characteristics suitable for biofuel production.</title>
        <authorList>
            <person name="Bogen C."/>
            <person name="Al-Dilaimi A."/>
            <person name="Albersmeier A."/>
            <person name="Wichmann J."/>
            <person name="Grundmann M."/>
            <person name="Rupp O."/>
            <person name="Lauersen K.J."/>
            <person name="Blifernez-Klassen O."/>
            <person name="Kalinowski J."/>
            <person name="Goesmann A."/>
            <person name="Mussgnug J.H."/>
            <person name="Kruse O."/>
        </authorList>
    </citation>
    <scope>NUCLEOTIDE SEQUENCE [LARGE SCALE GENOMIC DNA]</scope>
    <source>
        <strain evidence="2 3">SAG 48.87</strain>
    </source>
</reference>